<sequence length="103" mass="11520">MSPILGRIARTDLGARRHTSKLDDAMVKLSQLMEARRVRDLEGLNKMKRASWTKCLAARRCNQEAQPARRSSVGAQVECVSSLSWMDYLTQLGQLGISSTQLD</sequence>
<gene>
    <name evidence="1" type="ORF">F2Q69_00009793</name>
</gene>
<dbReference type="Proteomes" id="UP000712600">
    <property type="component" value="Unassembled WGS sequence"/>
</dbReference>
<protein>
    <submittedName>
        <fullName evidence="1">Uncharacterized protein</fullName>
    </submittedName>
</protein>
<comment type="caution">
    <text evidence="1">The sequence shown here is derived from an EMBL/GenBank/DDBJ whole genome shotgun (WGS) entry which is preliminary data.</text>
</comment>
<accession>A0A8S9NXB3</accession>
<reference evidence="1" key="1">
    <citation type="submission" date="2019-12" db="EMBL/GenBank/DDBJ databases">
        <title>Genome sequencing and annotation of Brassica cretica.</title>
        <authorList>
            <person name="Studholme D.J."/>
            <person name="Sarris P."/>
        </authorList>
    </citation>
    <scope>NUCLEOTIDE SEQUENCE</scope>
    <source>
        <strain evidence="1">PFS-109/04</strain>
        <tissue evidence="1">Leaf</tissue>
    </source>
</reference>
<dbReference type="AlphaFoldDB" id="A0A8S9NXB3"/>
<evidence type="ECO:0000313" key="2">
    <source>
        <dbReference type="Proteomes" id="UP000712600"/>
    </source>
</evidence>
<name>A0A8S9NXB3_BRACR</name>
<organism evidence="1 2">
    <name type="scientific">Brassica cretica</name>
    <name type="common">Mustard</name>
    <dbReference type="NCBI Taxonomy" id="69181"/>
    <lineage>
        <taxon>Eukaryota</taxon>
        <taxon>Viridiplantae</taxon>
        <taxon>Streptophyta</taxon>
        <taxon>Embryophyta</taxon>
        <taxon>Tracheophyta</taxon>
        <taxon>Spermatophyta</taxon>
        <taxon>Magnoliopsida</taxon>
        <taxon>eudicotyledons</taxon>
        <taxon>Gunneridae</taxon>
        <taxon>Pentapetalae</taxon>
        <taxon>rosids</taxon>
        <taxon>malvids</taxon>
        <taxon>Brassicales</taxon>
        <taxon>Brassicaceae</taxon>
        <taxon>Brassiceae</taxon>
        <taxon>Brassica</taxon>
    </lineage>
</organism>
<dbReference type="EMBL" id="QGKX02001521">
    <property type="protein sequence ID" value="KAF3508366.1"/>
    <property type="molecule type" value="Genomic_DNA"/>
</dbReference>
<evidence type="ECO:0000313" key="1">
    <source>
        <dbReference type="EMBL" id="KAF3508366.1"/>
    </source>
</evidence>
<proteinExistence type="predicted"/>